<dbReference type="InterPro" id="IPR000203">
    <property type="entry name" value="GPS"/>
</dbReference>
<dbReference type="GO" id="GO:0007189">
    <property type="term" value="P:adenylate cyclase-activating G protein-coupled receptor signaling pathway"/>
    <property type="evidence" value="ECO:0007669"/>
    <property type="project" value="TreeGrafter"/>
</dbReference>
<dbReference type="InterPro" id="IPR057244">
    <property type="entry name" value="GAIN_B"/>
</dbReference>
<evidence type="ECO:0000259" key="14">
    <source>
        <dbReference type="PROSITE" id="PS50835"/>
    </source>
</evidence>
<comment type="caution">
    <text evidence="15">The sequence shown here is derived from an EMBL/GenBank/DDBJ whole genome shotgun (WGS) entry which is preliminary data.</text>
</comment>
<dbReference type="PROSITE" id="PS50024">
    <property type="entry name" value="SEA"/>
    <property type="match status" value="1"/>
</dbReference>
<dbReference type="Pfam" id="PF16489">
    <property type="entry name" value="GAIN"/>
    <property type="match status" value="1"/>
</dbReference>
<evidence type="ECO:0000313" key="16">
    <source>
        <dbReference type="Proteomes" id="UP001152622"/>
    </source>
</evidence>
<sequence length="922" mass="101929">MSFGIQQDFDANLSDTSSPQYRELEMVIRNAVDKAYTTNLDGYLGVSDIRFSNGSVVSKYTIRTNTVSSPDIRMANQAVAITLEEQTYIVVPNSFTAALTEDTFPDLDLVFTGQSMFLRCQPKIEGPVTWTVKGEDVIKKPKFDINNEDSSLTVRKLLTSDSGTYECFVKNGIVEFNRRQKITVLPTPTVFLEDEIINSHCNTIVKVKCCAEPRDFPLVWTEKQSGRKLETNVKSIENNFICITHNYDGKCQQEILLICTLSIKNINYTKEATLHFFNAGVIFPCNDSIYGFGKENEIKSIGCPGGSKVSKCEDGEWKFVSSTCLLPEIKELQIESEVLDPERIEGFLERLLNITDTTKAEVVISTTNILTVVEILNNVVNVIDGPVNSTLLENFLETVDILISLTTEGTWDLLNENSSTTNTSSDLLNSVEEIVEAIGDTSIDITTSTIQLNKTIFSENFSADLNSTVQINVSDSTPRFETEITTVNFRTMHIVLPPQNLTSLNNTINGAVVLVHTNSTNTAISNITLTFTIRNTTLANPQCVFWNFTLLGETEGGWDSSGCEVQTDGDESVTCFCNHLTSFSILMSPFIPEAIRIILDFITYIGVGISLGSLVLCLIIEAIVWTAVTRNNISYMRHVTIVNIAVSLLIANIWFIIGAAISDIDQETPVGPCSAATFFIHFFYLALFFWMLISGLLLFYHMVMVFSAMSKRKMMAIAFTVGYGAPLIIAVITVAVTAPQDGYFRRDDACWLNWFETKALLAFVIPALAIVFINFIILIVVLYKLLRRGVGENQTDDRNALVVMARCVALLTPFFGLTWGFGIGVMLAPQSIGLHVVFAVLNSLQGFFVLVFGTLLDSRMRAALAGRFSFITSSNRTRTTSGGPSSSSGLGLFLRRRRGIYHVSEAVSSSQSNAASESFVST</sequence>
<proteinExistence type="inferred from homology"/>
<comment type="similarity">
    <text evidence="2">Belongs to the G-protein coupled receptor 2 family. Adhesion G-protein coupled receptor (ADGR) subfamily.</text>
</comment>
<dbReference type="InterPro" id="IPR051587">
    <property type="entry name" value="Adhesion_GPCR"/>
</dbReference>
<keyword evidence="4 10" id="KW-0812">Transmembrane</keyword>
<feature type="transmembrane region" description="Helical" evidence="10">
    <location>
        <begin position="715"/>
        <end position="739"/>
    </location>
</feature>
<gene>
    <name evidence="15" type="ORF">SKAU_G00184290</name>
</gene>
<dbReference type="Pfam" id="PF00002">
    <property type="entry name" value="7tm_2"/>
    <property type="match status" value="1"/>
</dbReference>
<evidence type="ECO:0000259" key="13">
    <source>
        <dbReference type="PROSITE" id="PS50261"/>
    </source>
</evidence>
<dbReference type="GO" id="GO:0004930">
    <property type="term" value="F:G protein-coupled receptor activity"/>
    <property type="evidence" value="ECO:0007669"/>
    <property type="project" value="InterPro"/>
</dbReference>
<dbReference type="InterPro" id="IPR036179">
    <property type="entry name" value="Ig-like_dom_sf"/>
</dbReference>
<evidence type="ECO:0000259" key="12">
    <source>
        <dbReference type="PROSITE" id="PS50221"/>
    </source>
</evidence>
<evidence type="ECO:0000256" key="4">
    <source>
        <dbReference type="ARBA" id="ARBA00022692"/>
    </source>
</evidence>
<dbReference type="Gene3D" id="1.20.1070.10">
    <property type="entry name" value="Rhodopsin 7-helix transmembrane proteins"/>
    <property type="match status" value="1"/>
</dbReference>
<dbReference type="PROSITE" id="PS50221">
    <property type="entry name" value="GAIN_B"/>
    <property type="match status" value="1"/>
</dbReference>
<dbReference type="GO" id="GO:0005886">
    <property type="term" value="C:plasma membrane"/>
    <property type="evidence" value="ECO:0007669"/>
    <property type="project" value="UniProtKB-SubCell"/>
</dbReference>
<dbReference type="PROSITE" id="PS50261">
    <property type="entry name" value="G_PROTEIN_RECEP_F2_4"/>
    <property type="match status" value="1"/>
</dbReference>
<dbReference type="InterPro" id="IPR003598">
    <property type="entry name" value="Ig_sub2"/>
</dbReference>
<dbReference type="PANTHER" id="PTHR45813">
    <property type="entry name" value="IG-LIKE DOMAIN-CONTAINING PROTEIN"/>
    <property type="match status" value="1"/>
</dbReference>
<dbReference type="Proteomes" id="UP001152622">
    <property type="component" value="Chromosome 6"/>
</dbReference>
<feature type="domain" description="G-protein coupled receptors family 2 profile 2" evidence="13">
    <location>
        <begin position="599"/>
        <end position="857"/>
    </location>
</feature>
<dbReference type="InterPro" id="IPR000082">
    <property type="entry name" value="SEA_dom"/>
</dbReference>
<evidence type="ECO:0000256" key="10">
    <source>
        <dbReference type="SAM" id="Phobius"/>
    </source>
</evidence>
<comment type="subcellular location">
    <subcellularLocation>
        <location evidence="1">Cell membrane</location>
        <topology evidence="1">Multi-pass membrane protein</topology>
    </subcellularLocation>
</comment>
<dbReference type="OrthoDB" id="10040049at2759"/>
<dbReference type="PRINTS" id="PR00249">
    <property type="entry name" value="GPCRSECRETIN"/>
</dbReference>
<dbReference type="InterPro" id="IPR013098">
    <property type="entry name" value="Ig_I-set"/>
</dbReference>
<accession>A0A9Q1FC69</accession>
<evidence type="ECO:0000256" key="3">
    <source>
        <dbReference type="ARBA" id="ARBA00022475"/>
    </source>
</evidence>
<keyword evidence="5" id="KW-0732">Signal</keyword>
<dbReference type="InterPro" id="IPR000832">
    <property type="entry name" value="GPCR_2_secretin-like"/>
</dbReference>
<keyword evidence="6 10" id="KW-1133">Transmembrane helix</keyword>
<evidence type="ECO:0000256" key="6">
    <source>
        <dbReference type="ARBA" id="ARBA00022989"/>
    </source>
</evidence>
<feature type="transmembrane region" description="Helical" evidence="10">
    <location>
        <begin position="807"/>
        <end position="828"/>
    </location>
</feature>
<keyword evidence="8" id="KW-1015">Disulfide bond</keyword>
<evidence type="ECO:0000256" key="8">
    <source>
        <dbReference type="ARBA" id="ARBA00023157"/>
    </source>
</evidence>
<feature type="domain" description="GAIN-B" evidence="12">
    <location>
        <begin position="419"/>
        <end position="593"/>
    </location>
</feature>
<keyword evidence="16" id="KW-1185">Reference proteome</keyword>
<dbReference type="SMART" id="SM00409">
    <property type="entry name" value="IG"/>
    <property type="match status" value="1"/>
</dbReference>
<dbReference type="SUPFAM" id="SSF82671">
    <property type="entry name" value="SEA domain"/>
    <property type="match status" value="1"/>
</dbReference>
<dbReference type="InterPro" id="IPR032471">
    <property type="entry name" value="AGRL2-4_GAIN_subdom_A"/>
</dbReference>
<dbReference type="FunFam" id="1.20.1070.10:FF:000058">
    <property type="entry name" value="Adhesion G protein-coupled receptor F5"/>
    <property type="match status" value="1"/>
</dbReference>
<dbReference type="Gene3D" id="2.60.40.10">
    <property type="entry name" value="Immunoglobulins"/>
    <property type="match status" value="1"/>
</dbReference>
<dbReference type="InterPro" id="IPR017981">
    <property type="entry name" value="GPCR_2-like_7TM"/>
</dbReference>
<reference evidence="15" key="1">
    <citation type="journal article" date="2023" name="Science">
        <title>Genome structures resolve the early diversification of teleost fishes.</title>
        <authorList>
            <person name="Parey E."/>
            <person name="Louis A."/>
            <person name="Montfort J."/>
            <person name="Bouchez O."/>
            <person name="Roques C."/>
            <person name="Iampietro C."/>
            <person name="Lluch J."/>
            <person name="Castinel A."/>
            <person name="Donnadieu C."/>
            <person name="Desvignes T."/>
            <person name="Floi Bucao C."/>
            <person name="Jouanno E."/>
            <person name="Wen M."/>
            <person name="Mejri S."/>
            <person name="Dirks R."/>
            <person name="Jansen H."/>
            <person name="Henkel C."/>
            <person name="Chen W.J."/>
            <person name="Zahm M."/>
            <person name="Cabau C."/>
            <person name="Klopp C."/>
            <person name="Thompson A.W."/>
            <person name="Robinson-Rechavi M."/>
            <person name="Braasch I."/>
            <person name="Lecointre G."/>
            <person name="Bobe J."/>
            <person name="Postlethwait J.H."/>
            <person name="Berthelot C."/>
            <person name="Roest Crollius H."/>
            <person name="Guiguen Y."/>
        </authorList>
    </citation>
    <scope>NUCLEOTIDE SEQUENCE</scope>
    <source>
        <strain evidence="15">WJC10195</strain>
    </source>
</reference>
<dbReference type="PANTHER" id="PTHR45813:SF4">
    <property type="entry name" value="ADHESION G PROTEIN-COUPLED RECEPTOR F5"/>
    <property type="match status" value="1"/>
</dbReference>
<dbReference type="Pfam" id="PF07679">
    <property type="entry name" value="I-set"/>
    <property type="match status" value="1"/>
</dbReference>
<dbReference type="SUPFAM" id="SSF48726">
    <property type="entry name" value="Immunoglobulin"/>
    <property type="match status" value="1"/>
</dbReference>
<dbReference type="GO" id="GO:0007166">
    <property type="term" value="P:cell surface receptor signaling pathway"/>
    <property type="evidence" value="ECO:0007669"/>
    <property type="project" value="InterPro"/>
</dbReference>
<dbReference type="CDD" id="cd15932">
    <property type="entry name" value="7tmB2_GPR116-like_Adhesion_VI"/>
    <property type="match status" value="1"/>
</dbReference>
<evidence type="ECO:0000259" key="11">
    <source>
        <dbReference type="PROSITE" id="PS50024"/>
    </source>
</evidence>
<feature type="transmembrane region" description="Helical" evidence="10">
    <location>
        <begin position="681"/>
        <end position="703"/>
    </location>
</feature>
<dbReference type="InterPro" id="IPR013783">
    <property type="entry name" value="Ig-like_fold"/>
</dbReference>
<protein>
    <submittedName>
        <fullName evidence="15">Uncharacterized protein</fullName>
    </submittedName>
</protein>
<dbReference type="InterPro" id="IPR036364">
    <property type="entry name" value="SEA_dom_sf"/>
</dbReference>
<evidence type="ECO:0000256" key="2">
    <source>
        <dbReference type="ARBA" id="ARBA00007343"/>
    </source>
</evidence>
<feature type="transmembrane region" description="Helical" evidence="10">
    <location>
        <begin position="834"/>
        <end position="856"/>
    </location>
</feature>
<name>A0A9Q1FC69_SYNKA</name>
<dbReference type="AlphaFoldDB" id="A0A9Q1FC69"/>
<evidence type="ECO:0000256" key="1">
    <source>
        <dbReference type="ARBA" id="ARBA00004651"/>
    </source>
</evidence>
<dbReference type="PRINTS" id="PR01695">
    <property type="entry name" value="IGHEPTARCPTR"/>
</dbReference>
<dbReference type="PROSITE" id="PS50835">
    <property type="entry name" value="IG_LIKE"/>
    <property type="match status" value="1"/>
</dbReference>
<keyword evidence="3" id="KW-1003">Cell membrane</keyword>
<feature type="transmembrane region" description="Helical" evidence="10">
    <location>
        <begin position="640"/>
        <end position="661"/>
    </location>
</feature>
<feature type="domain" description="Ig-like" evidence="14">
    <location>
        <begin position="92"/>
        <end position="183"/>
    </location>
</feature>
<evidence type="ECO:0000256" key="9">
    <source>
        <dbReference type="ARBA" id="ARBA00023180"/>
    </source>
</evidence>
<keyword evidence="9" id="KW-0325">Glycoprotein</keyword>
<evidence type="ECO:0000256" key="7">
    <source>
        <dbReference type="ARBA" id="ARBA00023136"/>
    </source>
</evidence>
<dbReference type="SMART" id="SM00408">
    <property type="entry name" value="IGc2"/>
    <property type="match status" value="1"/>
</dbReference>
<dbReference type="SMART" id="SM00303">
    <property type="entry name" value="GPS"/>
    <property type="match status" value="1"/>
</dbReference>
<keyword evidence="7 10" id="KW-0472">Membrane</keyword>
<dbReference type="Gene3D" id="2.60.220.50">
    <property type="match status" value="1"/>
</dbReference>
<organism evidence="15 16">
    <name type="scientific">Synaphobranchus kaupii</name>
    <name type="common">Kaup's arrowtooth eel</name>
    <dbReference type="NCBI Taxonomy" id="118154"/>
    <lineage>
        <taxon>Eukaryota</taxon>
        <taxon>Metazoa</taxon>
        <taxon>Chordata</taxon>
        <taxon>Craniata</taxon>
        <taxon>Vertebrata</taxon>
        <taxon>Euteleostomi</taxon>
        <taxon>Actinopterygii</taxon>
        <taxon>Neopterygii</taxon>
        <taxon>Teleostei</taxon>
        <taxon>Anguilliformes</taxon>
        <taxon>Synaphobranchidae</taxon>
        <taxon>Synaphobranchus</taxon>
    </lineage>
</organism>
<feature type="domain" description="SEA" evidence="11">
    <location>
        <begin position="1"/>
        <end position="102"/>
    </location>
</feature>
<evidence type="ECO:0000256" key="5">
    <source>
        <dbReference type="ARBA" id="ARBA00022729"/>
    </source>
</evidence>
<dbReference type="EMBL" id="JAINUF010000006">
    <property type="protein sequence ID" value="KAJ8355635.1"/>
    <property type="molecule type" value="Genomic_DNA"/>
</dbReference>
<dbReference type="Pfam" id="PF01825">
    <property type="entry name" value="GPS"/>
    <property type="match status" value="1"/>
</dbReference>
<dbReference type="InterPro" id="IPR046338">
    <property type="entry name" value="GAIN_dom_sf"/>
</dbReference>
<evidence type="ECO:0000313" key="15">
    <source>
        <dbReference type="EMBL" id="KAJ8355635.1"/>
    </source>
</evidence>
<dbReference type="InterPro" id="IPR007110">
    <property type="entry name" value="Ig-like_dom"/>
</dbReference>
<dbReference type="InterPro" id="IPR003599">
    <property type="entry name" value="Ig_sub"/>
</dbReference>
<dbReference type="InterPro" id="IPR008078">
    <property type="entry name" value="GPCR_2_Ig-hepta-like_rcpt"/>
</dbReference>
<feature type="transmembrane region" description="Helical" evidence="10">
    <location>
        <begin position="601"/>
        <end position="628"/>
    </location>
</feature>
<feature type="transmembrane region" description="Helical" evidence="10">
    <location>
        <begin position="759"/>
        <end position="786"/>
    </location>
</feature>